<evidence type="ECO:0000256" key="7">
    <source>
        <dbReference type="PROSITE-ProRule" id="PRU00546"/>
    </source>
</evidence>
<dbReference type="GO" id="GO:0042026">
    <property type="term" value="P:protein refolding"/>
    <property type="evidence" value="ECO:0007669"/>
    <property type="project" value="TreeGrafter"/>
</dbReference>
<proteinExistence type="inferred from homology"/>
<comment type="caution">
    <text evidence="10">The sequence shown here is derived from an EMBL/GenBank/DDBJ whole genome shotgun (WGS) entry which is preliminary data.</text>
</comment>
<dbReference type="FunFam" id="2.10.230.10:FF:000002">
    <property type="entry name" value="Molecular chaperone DnaJ"/>
    <property type="match status" value="1"/>
</dbReference>
<dbReference type="Proteomes" id="UP000011777">
    <property type="component" value="Unassembled WGS sequence"/>
</dbReference>
<dbReference type="OMA" id="MATDYYA"/>
<feature type="non-terminal residue" evidence="10">
    <location>
        <position position="1"/>
    </location>
</feature>
<dbReference type="AlphaFoldDB" id="M3JVM8"/>
<dbReference type="PROSITE" id="PS51188">
    <property type="entry name" value="ZF_CR"/>
    <property type="match status" value="1"/>
</dbReference>
<evidence type="ECO:0000313" key="10">
    <source>
        <dbReference type="EMBL" id="EMG46439.1"/>
    </source>
</evidence>
<dbReference type="HAMAP" id="MF_01152">
    <property type="entry name" value="DnaJ"/>
    <property type="match status" value="1"/>
</dbReference>
<dbReference type="Pfam" id="PF01556">
    <property type="entry name" value="DnaJ_C"/>
    <property type="match status" value="1"/>
</dbReference>
<dbReference type="InterPro" id="IPR012724">
    <property type="entry name" value="DnaJ"/>
</dbReference>
<evidence type="ECO:0000256" key="6">
    <source>
        <dbReference type="ARBA" id="ARBA00072890"/>
    </source>
</evidence>
<dbReference type="InterPro" id="IPR036410">
    <property type="entry name" value="HSP_DnaJ_Cys-rich_dom_sf"/>
</dbReference>
<evidence type="ECO:0000256" key="2">
    <source>
        <dbReference type="ARBA" id="ARBA00022737"/>
    </source>
</evidence>
<keyword evidence="4 7" id="KW-0862">Zinc</keyword>
<reference evidence="10 11" key="1">
    <citation type="submission" date="2013-02" db="EMBL/GenBank/DDBJ databases">
        <title>Genome sequence of Candida maltosa Xu316, a potential industrial strain for xylitol and ethanol production.</title>
        <authorList>
            <person name="Yu J."/>
            <person name="Wang Q."/>
            <person name="Geng X."/>
            <person name="Bao W."/>
            <person name="He P."/>
            <person name="Cai J."/>
        </authorList>
    </citation>
    <scope>NUCLEOTIDE SEQUENCE [LARGE SCALE GENOMIC DNA]</scope>
    <source>
        <strain evidence="11">Xu316</strain>
    </source>
</reference>
<evidence type="ECO:0000256" key="3">
    <source>
        <dbReference type="ARBA" id="ARBA00022771"/>
    </source>
</evidence>
<keyword evidence="5" id="KW-0143">Chaperone</keyword>
<dbReference type="InterPro" id="IPR001305">
    <property type="entry name" value="HSP_DnaJ_Cys-rich_dom"/>
</dbReference>
<dbReference type="STRING" id="1245528.M3JVM8"/>
<dbReference type="Gene3D" id="2.60.260.20">
    <property type="entry name" value="Urease metallochaperone UreE, N-terminal domain"/>
    <property type="match status" value="2"/>
</dbReference>
<dbReference type="InterPro" id="IPR018253">
    <property type="entry name" value="DnaJ_domain_CS"/>
</dbReference>
<evidence type="ECO:0000259" key="9">
    <source>
        <dbReference type="PROSITE" id="PS51188"/>
    </source>
</evidence>
<evidence type="ECO:0000256" key="5">
    <source>
        <dbReference type="ARBA" id="ARBA00023186"/>
    </source>
</evidence>
<dbReference type="PANTHER" id="PTHR43096:SF52">
    <property type="entry name" value="DNAJ HOMOLOG 1, MITOCHONDRIAL-RELATED"/>
    <property type="match status" value="1"/>
</dbReference>
<dbReference type="PROSITE" id="PS50076">
    <property type="entry name" value="DNAJ_2"/>
    <property type="match status" value="1"/>
</dbReference>
<sequence length="495" mass="53904">MRIPIIRTTLRCVKSNTIALKRPATTSPFHNHNNTIFTRSFHASKITSIDFDPYKTLGVEKSADDKQIKKAYYDLVKKYHPDVNKEKDAETRFHKIQESYELLRDKQKRAQYDQFGAAAFDANGNANPFAGGGGNPFGGHGGNPFGGSAQGHPFSGMGFDFEDLFREAFAGGRGSTGGGAGGRTFVTEHVGDNIEVLKSIPFKESIFGTTVTINYKAVDSCTSCSGSGLKAGAKKNTCPTCHGTGQTTHIMGGFHMSSTCPTCQGAGVTINKQDECGTCHGHGVQEIPKSRTVEIPPGVNDGTRIRIPGAGDAPMVTKDPYNKVVNGDLIVRISVKKDPVFTRNRNDLIVNQEILMTTAALGGEIVVPTIDGQQIKLKIRPGAQNGRKLTIPEKGVPINRNTNNRGNLEVILNVKVLVPETPTQKALLEALADTFNDKNARRTDADWSLDIEDNKDGKINETYDESDLHPSKLKRIGKVLGKFFNLEQTDKDEKK</sequence>
<keyword evidence="1 7" id="KW-0479">Metal-binding</keyword>
<dbReference type="GO" id="GO:0005737">
    <property type="term" value="C:cytoplasm"/>
    <property type="evidence" value="ECO:0007669"/>
    <property type="project" value="TreeGrafter"/>
</dbReference>
<dbReference type="eggNOG" id="KOG0715">
    <property type="taxonomic scope" value="Eukaryota"/>
</dbReference>
<dbReference type="InterPro" id="IPR002939">
    <property type="entry name" value="DnaJ_C"/>
</dbReference>
<feature type="domain" description="CR-type" evidence="9">
    <location>
        <begin position="208"/>
        <end position="288"/>
    </location>
</feature>
<gene>
    <name evidence="10" type="ORF">G210_3308</name>
</gene>
<feature type="domain" description="J" evidence="8">
    <location>
        <begin position="52"/>
        <end position="116"/>
    </location>
</feature>
<evidence type="ECO:0000256" key="4">
    <source>
        <dbReference type="ARBA" id="ARBA00022833"/>
    </source>
</evidence>
<organism evidence="10 11">
    <name type="scientific">Candida maltosa (strain Xu316)</name>
    <name type="common">Yeast</name>
    <dbReference type="NCBI Taxonomy" id="1245528"/>
    <lineage>
        <taxon>Eukaryota</taxon>
        <taxon>Fungi</taxon>
        <taxon>Dikarya</taxon>
        <taxon>Ascomycota</taxon>
        <taxon>Saccharomycotina</taxon>
        <taxon>Pichiomycetes</taxon>
        <taxon>Debaryomycetaceae</taxon>
        <taxon>Candida/Lodderomyces clade</taxon>
        <taxon>Candida</taxon>
    </lineage>
</organism>
<dbReference type="CDD" id="cd10719">
    <property type="entry name" value="DnaJ_zf"/>
    <property type="match status" value="1"/>
</dbReference>
<dbReference type="PANTHER" id="PTHR43096">
    <property type="entry name" value="DNAJ HOMOLOG 1, MITOCHONDRIAL-RELATED"/>
    <property type="match status" value="1"/>
</dbReference>
<dbReference type="GO" id="GO:0031072">
    <property type="term" value="F:heat shock protein binding"/>
    <property type="evidence" value="ECO:0007669"/>
    <property type="project" value="InterPro"/>
</dbReference>
<dbReference type="SUPFAM" id="SSF46565">
    <property type="entry name" value="Chaperone J-domain"/>
    <property type="match status" value="1"/>
</dbReference>
<dbReference type="Gene3D" id="2.10.230.10">
    <property type="entry name" value="Heat shock protein DnaJ, cysteine-rich domain"/>
    <property type="match status" value="1"/>
</dbReference>
<dbReference type="SUPFAM" id="SSF57938">
    <property type="entry name" value="DnaJ/Hsp40 cysteine-rich domain"/>
    <property type="match status" value="1"/>
</dbReference>
<evidence type="ECO:0000256" key="1">
    <source>
        <dbReference type="ARBA" id="ARBA00022723"/>
    </source>
</evidence>
<dbReference type="InterPro" id="IPR008971">
    <property type="entry name" value="HSP40/DnaJ_pept-bd"/>
</dbReference>
<dbReference type="EMBL" id="AOGT01002006">
    <property type="protein sequence ID" value="EMG46439.1"/>
    <property type="molecule type" value="Genomic_DNA"/>
</dbReference>
<keyword evidence="2" id="KW-0677">Repeat</keyword>
<dbReference type="GO" id="GO:0008270">
    <property type="term" value="F:zinc ion binding"/>
    <property type="evidence" value="ECO:0007669"/>
    <property type="project" value="UniProtKB-KW"/>
</dbReference>
<dbReference type="OrthoDB" id="10256793at2759"/>
<protein>
    <recommendedName>
        <fullName evidence="6">DnaJ homolog 1, mitochondrial</fullName>
    </recommendedName>
</protein>
<accession>M3JVM8</accession>
<dbReference type="GO" id="GO:0009408">
    <property type="term" value="P:response to heat"/>
    <property type="evidence" value="ECO:0007669"/>
    <property type="project" value="InterPro"/>
</dbReference>
<evidence type="ECO:0000259" key="8">
    <source>
        <dbReference type="PROSITE" id="PS50076"/>
    </source>
</evidence>
<dbReference type="SUPFAM" id="SSF49493">
    <property type="entry name" value="HSP40/DnaJ peptide-binding domain"/>
    <property type="match status" value="2"/>
</dbReference>
<dbReference type="Pfam" id="PF00226">
    <property type="entry name" value="DnaJ"/>
    <property type="match status" value="1"/>
</dbReference>
<dbReference type="FunFam" id="2.60.260.20:FF:000005">
    <property type="entry name" value="Chaperone protein dnaJ 1, mitochondrial"/>
    <property type="match status" value="1"/>
</dbReference>
<keyword evidence="11" id="KW-1185">Reference proteome</keyword>
<dbReference type="GO" id="GO:0005524">
    <property type="term" value="F:ATP binding"/>
    <property type="evidence" value="ECO:0007669"/>
    <property type="project" value="InterPro"/>
</dbReference>
<name>M3JVM8_CANMX</name>
<dbReference type="Gene3D" id="1.10.287.110">
    <property type="entry name" value="DnaJ domain"/>
    <property type="match status" value="1"/>
</dbReference>
<dbReference type="Pfam" id="PF00684">
    <property type="entry name" value="DnaJ_CXXCXGXG"/>
    <property type="match status" value="1"/>
</dbReference>
<dbReference type="PRINTS" id="PR00625">
    <property type="entry name" value="JDOMAIN"/>
</dbReference>
<dbReference type="CDD" id="cd10747">
    <property type="entry name" value="DnaJ_C"/>
    <property type="match status" value="1"/>
</dbReference>
<dbReference type="GO" id="GO:0051082">
    <property type="term" value="F:unfolded protein binding"/>
    <property type="evidence" value="ECO:0007669"/>
    <property type="project" value="InterPro"/>
</dbReference>
<keyword evidence="3 7" id="KW-0863">Zinc-finger</keyword>
<dbReference type="HOGENOM" id="CLU_017633_0_3_1"/>
<feature type="zinc finger region" description="CR-type" evidence="7">
    <location>
        <begin position="208"/>
        <end position="288"/>
    </location>
</feature>
<dbReference type="SMART" id="SM00271">
    <property type="entry name" value="DnaJ"/>
    <property type="match status" value="1"/>
</dbReference>
<dbReference type="CDD" id="cd06257">
    <property type="entry name" value="DnaJ"/>
    <property type="match status" value="1"/>
</dbReference>
<evidence type="ECO:0000313" key="11">
    <source>
        <dbReference type="Proteomes" id="UP000011777"/>
    </source>
</evidence>
<dbReference type="InterPro" id="IPR036869">
    <property type="entry name" value="J_dom_sf"/>
</dbReference>
<dbReference type="PROSITE" id="PS00636">
    <property type="entry name" value="DNAJ_1"/>
    <property type="match status" value="1"/>
</dbReference>
<dbReference type="InterPro" id="IPR001623">
    <property type="entry name" value="DnaJ_domain"/>
</dbReference>